<evidence type="ECO:0000313" key="2">
    <source>
        <dbReference type="Proteomes" id="UP001312865"/>
    </source>
</evidence>
<evidence type="ECO:0000313" key="1">
    <source>
        <dbReference type="EMBL" id="MEI5908898.1"/>
    </source>
</evidence>
<keyword evidence="1" id="KW-0378">Hydrolase</keyword>
<reference evidence="1 2" key="1">
    <citation type="journal article" date="2018" name="J. Microbiol.">
        <title>Bacillus spongiae sp. nov., isolated from sponge of Jeju Island.</title>
        <authorList>
            <person name="Lee G.E."/>
            <person name="Im W.T."/>
            <person name="Park J.S."/>
        </authorList>
    </citation>
    <scope>NUCLEOTIDE SEQUENCE [LARGE SCALE GENOMIC DNA]</scope>
    <source>
        <strain evidence="1 2">135PIL107-10</strain>
    </source>
</reference>
<dbReference type="PROSITE" id="PS00175">
    <property type="entry name" value="PG_MUTASE"/>
    <property type="match status" value="1"/>
</dbReference>
<dbReference type="SMART" id="SM00855">
    <property type="entry name" value="PGAM"/>
    <property type="match status" value="1"/>
</dbReference>
<organism evidence="1 2">
    <name type="scientific">Bacillus spongiae</name>
    <dbReference type="NCBI Taxonomy" id="2683610"/>
    <lineage>
        <taxon>Bacteria</taxon>
        <taxon>Bacillati</taxon>
        <taxon>Bacillota</taxon>
        <taxon>Bacilli</taxon>
        <taxon>Bacillales</taxon>
        <taxon>Bacillaceae</taxon>
        <taxon>Bacillus</taxon>
    </lineage>
</organism>
<dbReference type="InterPro" id="IPR013078">
    <property type="entry name" value="His_Pase_superF_clade-1"/>
</dbReference>
<proteinExistence type="predicted"/>
<accession>A0ABU8HHN1</accession>
<dbReference type="SUPFAM" id="SSF53254">
    <property type="entry name" value="Phosphoglycerate mutase-like"/>
    <property type="match status" value="1"/>
</dbReference>
<sequence length="194" mass="22238">MTTIFLVRHGETNWNAIGKLQGRTDIPLNSVGVQQAEECSMYLKAFEWDVMITSPLKRARTTAEIINKKLMVPLIERDEFLERCYGDAEGMTIEERTATFPDKIYRNQEEWTSLNQRVMTGIQELHQRYKGQKILLVAHGAVINAILATISNGEIGTGKTKLMNACISNIHYHEEQWRVYDYNQVAHLSNYCGV</sequence>
<dbReference type="InterPro" id="IPR050275">
    <property type="entry name" value="PGM_Phosphatase"/>
</dbReference>
<dbReference type="RefSeq" id="WP_336588343.1">
    <property type="nucleotide sequence ID" value="NZ_JBBAXC010000017.1"/>
</dbReference>
<dbReference type="CDD" id="cd07067">
    <property type="entry name" value="HP_PGM_like"/>
    <property type="match status" value="1"/>
</dbReference>
<dbReference type="PANTHER" id="PTHR48100:SF59">
    <property type="entry name" value="ADENOSYLCOBALAMIN_ALPHA-RIBAZOLE PHOSPHATASE"/>
    <property type="match status" value="1"/>
</dbReference>
<dbReference type="EC" id="3.1.3.-" evidence="1"/>
<dbReference type="EMBL" id="JBBAXC010000017">
    <property type="protein sequence ID" value="MEI5908898.1"/>
    <property type="molecule type" value="Genomic_DNA"/>
</dbReference>
<keyword evidence="2" id="KW-1185">Reference proteome</keyword>
<dbReference type="InterPro" id="IPR001345">
    <property type="entry name" value="PG/BPGM_mutase_AS"/>
</dbReference>
<dbReference type="InterPro" id="IPR029033">
    <property type="entry name" value="His_PPase_superfam"/>
</dbReference>
<dbReference type="Proteomes" id="UP001312865">
    <property type="component" value="Unassembled WGS sequence"/>
</dbReference>
<name>A0ABU8HHN1_9BACI</name>
<dbReference type="Pfam" id="PF00300">
    <property type="entry name" value="His_Phos_1"/>
    <property type="match status" value="1"/>
</dbReference>
<dbReference type="PANTHER" id="PTHR48100">
    <property type="entry name" value="BROAD-SPECIFICITY PHOSPHATASE YOR283W-RELATED"/>
    <property type="match status" value="1"/>
</dbReference>
<dbReference type="Gene3D" id="3.40.50.1240">
    <property type="entry name" value="Phosphoglycerate mutase-like"/>
    <property type="match status" value="1"/>
</dbReference>
<dbReference type="GO" id="GO:0016787">
    <property type="term" value="F:hydrolase activity"/>
    <property type="evidence" value="ECO:0007669"/>
    <property type="project" value="UniProtKB-KW"/>
</dbReference>
<protein>
    <submittedName>
        <fullName evidence="1">Histidine phosphatase family protein</fullName>
        <ecNumber evidence="1">3.1.3.-</ecNumber>
    </submittedName>
</protein>
<comment type="caution">
    <text evidence="1">The sequence shown here is derived from an EMBL/GenBank/DDBJ whole genome shotgun (WGS) entry which is preliminary data.</text>
</comment>
<gene>
    <name evidence="1" type="ORF">WAK64_17755</name>
</gene>